<dbReference type="AlphaFoldDB" id="A0A1G7ANG2"/>
<evidence type="ECO:0000313" key="2">
    <source>
        <dbReference type="EMBL" id="SDE16464.1"/>
    </source>
</evidence>
<keyword evidence="1" id="KW-0812">Transmembrane</keyword>
<dbReference type="Proteomes" id="UP000199109">
    <property type="component" value="Unassembled WGS sequence"/>
</dbReference>
<evidence type="ECO:0000256" key="1">
    <source>
        <dbReference type="SAM" id="Phobius"/>
    </source>
</evidence>
<keyword evidence="3" id="KW-1185">Reference proteome</keyword>
<dbReference type="RefSeq" id="WP_091867307.1">
    <property type="nucleotide sequence ID" value="NZ_FNAO01000003.1"/>
</dbReference>
<proteinExistence type="predicted"/>
<name>A0A1G7ANG2_9FLAO</name>
<dbReference type="STRING" id="641691.SAMN05421636_103469"/>
<sequence>MTTKGVYGLVFIGLCVLIIGAATMSPMQTNEGERVVQNDSVPNRRQLRRSFFENRAILVVYGATDKILAEKYRALLEELSHSPESDSWRNASVSFTEASEIDEKEVKEKILYLVGTAAGNPLLKDLTLTIPVKFHKQAFTFNTKEYGARDMNLSVGFYPNPQNDTLPISFLSGNDERKVFQTPLFERIQFCP</sequence>
<dbReference type="EMBL" id="FNAO01000003">
    <property type="protein sequence ID" value="SDE16464.1"/>
    <property type="molecule type" value="Genomic_DNA"/>
</dbReference>
<protein>
    <submittedName>
        <fullName evidence="2">Uncharacterized protein</fullName>
    </submittedName>
</protein>
<organism evidence="2 3">
    <name type="scientific">Pricia antarctica</name>
    <dbReference type="NCBI Taxonomy" id="641691"/>
    <lineage>
        <taxon>Bacteria</taxon>
        <taxon>Pseudomonadati</taxon>
        <taxon>Bacteroidota</taxon>
        <taxon>Flavobacteriia</taxon>
        <taxon>Flavobacteriales</taxon>
        <taxon>Flavobacteriaceae</taxon>
        <taxon>Pricia</taxon>
    </lineage>
</organism>
<keyword evidence="1" id="KW-1133">Transmembrane helix</keyword>
<keyword evidence="1" id="KW-0472">Membrane</keyword>
<gene>
    <name evidence="2" type="ORF">SAMN05421636_103469</name>
</gene>
<feature type="transmembrane region" description="Helical" evidence="1">
    <location>
        <begin position="6"/>
        <end position="24"/>
    </location>
</feature>
<evidence type="ECO:0000313" key="3">
    <source>
        <dbReference type="Proteomes" id="UP000199109"/>
    </source>
</evidence>
<dbReference type="OrthoDB" id="236649at2"/>
<reference evidence="2 3" key="1">
    <citation type="submission" date="2016-10" db="EMBL/GenBank/DDBJ databases">
        <authorList>
            <person name="de Groot N.N."/>
        </authorList>
    </citation>
    <scope>NUCLEOTIDE SEQUENCE [LARGE SCALE GENOMIC DNA]</scope>
    <source>
        <strain evidence="2 3">DSM 23421</strain>
    </source>
</reference>
<accession>A0A1G7ANG2</accession>